<accession>A0A5C6D8V5</accession>
<protein>
    <submittedName>
        <fullName evidence="2">Uncharacterized protein</fullName>
    </submittedName>
</protein>
<comment type="caution">
    <text evidence="2">The sequence shown here is derived from an EMBL/GenBank/DDBJ whole genome shotgun (WGS) entry which is preliminary data.</text>
</comment>
<evidence type="ECO:0000256" key="1">
    <source>
        <dbReference type="SAM" id="MobiDB-lite"/>
    </source>
</evidence>
<evidence type="ECO:0000313" key="3">
    <source>
        <dbReference type="Proteomes" id="UP000319143"/>
    </source>
</evidence>
<reference evidence="2 3" key="1">
    <citation type="submission" date="2019-02" db="EMBL/GenBank/DDBJ databases">
        <title>Deep-cultivation of Planctomycetes and their phenomic and genomic characterization uncovers novel biology.</title>
        <authorList>
            <person name="Wiegand S."/>
            <person name="Jogler M."/>
            <person name="Boedeker C."/>
            <person name="Pinto D."/>
            <person name="Vollmers J."/>
            <person name="Rivas-Marin E."/>
            <person name="Kohn T."/>
            <person name="Peeters S.H."/>
            <person name="Heuer A."/>
            <person name="Rast P."/>
            <person name="Oberbeckmann S."/>
            <person name="Bunk B."/>
            <person name="Jeske O."/>
            <person name="Meyerdierks A."/>
            <person name="Storesund J.E."/>
            <person name="Kallscheuer N."/>
            <person name="Luecker S."/>
            <person name="Lage O.M."/>
            <person name="Pohl T."/>
            <person name="Merkel B.J."/>
            <person name="Hornburger P."/>
            <person name="Mueller R.-W."/>
            <person name="Bruemmer F."/>
            <person name="Labrenz M."/>
            <person name="Spormann A.M."/>
            <person name="Op Den Camp H."/>
            <person name="Overmann J."/>
            <person name="Amann R."/>
            <person name="Jetten M.S.M."/>
            <person name="Mascher T."/>
            <person name="Medema M.H."/>
            <person name="Devos D.P."/>
            <person name="Kaster A.-K."/>
            <person name="Ovreas L."/>
            <person name="Rohde M."/>
            <person name="Galperin M.Y."/>
            <person name="Jogler C."/>
        </authorList>
    </citation>
    <scope>NUCLEOTIDE SEQUENCE [LARGE SCALE GENOMIC DNA]</scope>
    <source>
        <strain evidence="2 3">Poly41</strain>
    </source>
</reference>
<proteinExistence type="predicted"/>
<sequence length="128" mass="14182">MHPSSYASFSSINVILSRQTVCRIDSEEFLSADARRWPNRPTLRASARRESRVFKVVALTTRHSFEVNSDERPDDAAAQPSVIQSTVRSISLPAANSITSPRVGETWEAGAKHDLNGRPTPLPPQQQN</sequence>
<name>A0A5C6D8V5_9BACT</name>
<evidence type="ECO:0000313" key="2">
    <source>
        <dbReference type="EMBL" id="TWU32224.1"/>
    </source>
</evidence>
<keyword evidence="3" id="KW-1185">Reference proteome</keyword>
<gene>
    <name evidence="2" type="ORF">Poly41_57090</name>
</gene>
<dbReference type="Proteomes" id="UP000319143">
    <property type="component" value="Unassembled WGS sequence"/>
</dbReference>
<feature type="region of interest" description="Disordered" evidence="1">
    <location>
        <begin position="94"/>
        <end position="128"/>
    </location>
</feature>
<dbReference type="EMBL" id="SJPV01000013">
    <property type="protein sequence ID" value="TWU32224.1"/>
    <property type="molecule type" value="Genomic_DNA"/>
</dbReference>
<dbReference type="AlphaFoldDB" id="A0A5C6D8V5"/>
<organism evidence="2 3">
    <name type="scientific">Novipirellula artificiosorum</name>
    <dbReference type="NCBI Taxonomy" id="2528016"/>
    <lineage>
        <taxon>Bacteria</taxon>
        <taxon>Pseudomonadati</taxon>
        <taxon>Planctomycetota</taxon>
        <taxon>Planctomycetia</taxon>
        <taxon>Pirellulales</taxon>
        <taxon>Pirellulaceae</taxon>
        <taxon>Novipirellula</taxon>
    </lineage>
</organism>